<dbReference type="InterPro" id="IPR015943">
    <property type="entry name" value="WD40/YVTN_repeat-like_dom_sf"/>
</dbReference>
<dbReference type="KEGG" id="aaf:AURANDRAFT_69542"/>
<dbReference type="PROSITE" id="PS50294">
    <property type="entry name" value="WD_REPEATS_REGION"/>
    <property type="match status" value="1"/>
</dbReference>
<reference evidence="2 3" key="1">
    <citation type="journal article" date="2011" name="Proc. Natl. Acad. Sci. U.S.A.">
        <title>Niche of harmful alga Aureococcus anophagefferens revealed through ecogenomics.</title>
        <authorList>
            <person name="Gobler C.J."/>
            <person name="Berry D.L."/>
            <person name="Dyhrman S.T."/>
            <person name="Wilhelm S.W."/>
            <person name="Salamov A."/>
            <person name="Lobanov A.V."/>
            <person name="Zhang Y."/>
            <person name="Collier J.L."/>
            <person name="Wurch L.L."/>
            <person name="Kustka A.B."/>
            <person name="Dill B.D."/>
            <person name="Shah M."/>
            <person name="VerBerkmoes N.C."/>
            <person name="Kuo A."/>
            <person name="Terry A."/>
            <person name="Pangilinan J."/>
            <person name="Lindquist E.A."/>
            <person name="Lucas S."/>
            <person name="Paulsen I.T."/>
            <person name="Hattenrath-Lehmann T.K."/>
            <person name="Talmage S.C."/>
            <person name="Walker E.A."/>
            <person name="Koch F."/>
            <person name="Burson A.M."/>
            <person name="Marcoval M.A."/>
            <person name="Tang Y.Z."/>
            <person name="Lecleir G.R."/>
            <person name="Coyne K.J."/>
            <person name="Berg G.M."/>
            <person name="Bertrand E.M."/>
            <person name="Saito M.A."/>
            <person name="Gladyshev V.N."/>
            <person name="Grigoriev I.V."/>
        </authorList>
    </citation>
    <scope>NUCLEOTIDE SEQUENCE [LARGE SCALE GENOMIC DNA]</scope>
    <source>
        <strain evidence="3">CCMP 1984</strain>
    </source>
</reference>
<dbReference type="EMBL" id="GL834251">
    <property type="protein sequence ID" value="EGB01739.1"/>
    <property type="molecule type" value="Genomic_DNA"/>
</dbReference>
<feature type="non-terminal residue" evidence="2">
    <location>
        <position position="1"/>
    </location>
</feature>
<protein>
    <submittedName>
        <fullName evidence="2">Uncharacterized protein</fullName>
    </submittedName>
</protein>
<keyword evidence="1" id="KW-0853">WD repeat</keyword>
<evidence type="ECO:0000313" key="3">
    <source>
        <dbReference type="Proteomes" id="UP000002729"/>
    </source>
</evidence>
<dbReference type="InParanoid" id="F0YT20"/>
<dbReference type="Pfam" id="PF00400">
    <property type="entry name" value="WD40"/>
    <property type="match status" value="1"/>
</dbReference>
<dbReference type="InterPro" id="IPR052993">
    <property type="entry name" value="CFA-57"/>
</dbReference>
<gene>
    <name evidence="2" type="ORF">AURANDRAFT_69542</name>
</gene>
<dbReference type="GeneID" id="20227598"/>
<proteinExistence type="predicted"/>
<dbReference type="PANTHER" id="PTHR32215:SF0">
    <property type="entry name" value="CILIA- AND FLAGELLA-ASSOCIATED PROTEIN 57"/>
    <property type="match status" value="1"/>
</dbReference>
<dbReference type="SUPFAM" id="SSF50978">
    <property type="entry name" value="WD40 repeat-like"/>
    <property type="match status" value="1"/>
</dbReference>
<evidence type="ECO:0000256" key="1">
    <source>
        <dbReference type="PROSITE-ProRule" id="PRU00221"/>
    </source>
</evidence>
<dbReference type="InterPro" id="IPR036322">
    <property type="entry name" value="WD40_repeat_dom_sf"/>
</dbReference>
<accession>F0YT20</accession>
<evidence type="ECO:0000313" key="2">
    <source>
        <dbReference type="EMBL" id="EGB01739.1"/>
    </source>
</evidence>
<dbReference type="Gene3D" id="2.130.10.10">
    <property type="entry name" value="YVTN repeat-like/Quinoprotein amine dehydrogenase"/>
    <property type="match status" value="1"/>
</dbReference>
<organism evidence="3">
    <name type="scientific">Aureococcus anophagefferens</name>
    <name type="common">Harmful bloom alga</name>
    <dbReference type="NCBI Taxonomy" id="44056"/>
    <lineage>
        <taxon>Eukaryota</taxon>
        <taxon>Sar</taxon>
        <taxon>Stramenopiles</taxon>
        <taxon>Ochrophyta</taxon>
        <taxon>Pelagophyceae</taxon>
        <taxon>Pelagomonadales</taxon>
        <taxon>Pelagomonadaceae</taxon>
        <taxon>Aureococcus</taxon>
    </lineage>
</organism>
<feature type="repeat" description="WD" evidence="1">
    <location>
        <begin position="218"/>
        <end position="250"/>
    </location>
</feature>
<sequence length="250" mass="26776">QGWSSDKPSCLALHPSGFQLIIGFPERVRLFSVLFQALKLLHELPLIKCVTVIIYSAISMAQLQTFTGHLLPVRYGNVYGWDLVDMARIEEASQLNHASPYHAIAAHIPPRGGSLFNGLACTHSAARVIGASTDGILKEVCWNVGTGDIAQTRDLKLNAEDSGDLNTGANSLPVIFTALAVASSSQFLFAGTSSGAIRAFDWPTIAAEDGSLRDYYEFPAHAGNIIALRIAAEDSLLLSAGDDGVVFVFM</sequence>
<dbReference type="InterPro" id="IPR001680">
    <property type="entry name" value="WD40_rpt"/>
</dbReference>
<dbReference type="AlphaFoldDB" id="F0YT20"/>
<dbReference type="OrthoDB" id="10251741at2759"/>
<name>F0YT20_AURAN</name>
<dbReference type="PANTHER" id="PTHR32215">
    <property type="entry name" value="CILIA- AND FLAGELLA-ASSOCIATED PROTEIN 57"/>
    <property type="match status" value="1"/>
</dbReference>
<dbReference type="RefSeq" id="XP_009043562.1">
    <property type="nucleotide sequence ID" value="XM_009045314.1"/>
</dbReference>
<keyword evidence="3" id="KW-1185">Reference proteome</keyword>
<dbReference type="PROSITE" id="PS50082">
    <property type="entry name" value="WD_REPEATS_2"/>
    <property type="match status" value="1"/>
</dbReference>
<dbReference type="Proteomes" id="UP000002729">
    <property type="component" value="Unassembled WGS sequence"/>
</dbReference>
<feature type="non-terminal residue" evidence="2">
    <location>
        <position position="250"/>
    </location>
</feature>